<keyword evidence="6" id="KW-0234">DNA repair</keyword>
<sequence>MKTLLLISVLLLHVSCQKMTLDPRTEHCIQERGTIEQISEKYAPLQIVTGLSRYRLSIFGNYRLTPLDNAFYNTFLTCSWVEYGYLTKPGEVNFNNIEESLKKALIREVGETGPGINLSKIQAKQIVDQFKSHSTVTSPTNISETFLKLELDLNELLKQLNFKQPVEYVYHPLDYAFKPHAAFTRKYCTSPKKLLFLGMNPGPWGMCQTGIPFGEVNIVTDWFNINEEVLKPEKECPERKVLGLDCSRSEISGQRIWGLFKNICTIPENFFKNAYMYNYCPIAMMKNGGLNVTPTEIKGETQRKLEEICDKTLYEIIQLLQAEIVVGVGKFAETRALQVLKKNNPLNTKVLYLLHPSPRVANNQNWACITFVYSDVTHLTLEDAKCFPIGFNFDYEEQEFVHLLVIPYLDIKSIEELSHLRIVPIDNGRYNEFLSCMWKNKMFQLYNGLIDYQKIEKTLSASMGRDVGDTGPGIHLSKIEAARIVNVCRDLGGYTHGQKVVLVRNCILKQIKHFVRKSKK</sequence>
<feature type="chain" id="PRO_5042845399" description="Uracil-DNA glycosylase-like domain-containing protein" evidence="8">
    <location>
        <begin position="17"/>
        <end position="520"/>
    </location>
</feature>
<reference evidence="11" key="1">
    <citation type="submission" date="2023-01" db="EMBL/GenBank/DDBJ databases">
        <title>Key to firefly adult light organ development and bioluminescence: homeobox transcription factors regulate luciferase expression and transportation to peroxisome.</title>
        <authorList>
            <person name="Fu X."/>
        </authorList>
    </citation>
    <scope>NUCLEOTIDE SEQUENCE [LARGE SCALE GENOMIC DNA]</scope>
</reference>
<keyword evidence="7" id="KW-0539">Nucleus</keyword>
<keyword evidence="11" id="KW-1185">Reference proteome</keyword>
<evidence type="ECO:0000256" key="7">
    <source>
        <dbReference type="ARBA" id="ARBA00023242"/>
    </source>
</evidence>
<keyword evidence="3" id="KW-0227">DNA damage</keyword>
<feature type="domain" description="Uracil-DNA glycosylase-like" evidence="9">
    <location>
        <begin position="188"/>
        <end position="364"/>
    </location>
</feature>
<keyword evidence="5" id="KW-0238">DNA-binding</keyword>
<dbReference type="PANTHER" id="PTHR13235">
    <property type="entry name" value="SINGLE-STRAND SELECTIVE MONOFUNCTIONAL URACIL DNA GLYCOSYLASE"/>
    <property type="match status" value="1"/>
</dbReference>
<evidence type="ECO:0000256" key="2">
    <source>
        <dbReference type="ARBA" id="ARBA00007889"/>
    </source>
</evidence>
<comment type="caution">
    <text evidence="10">The sequence shown here is derived from an EMBL/GenBank/DDBJ whole genome shotgun (WGS) entry which is preliminary data.</text>
</comment>
<dbReference type="Gene3D" id="3.40.470.10">
    <property type="entry name" value="Uracil-DNA glycosylase-like domain"/>
    <property type="match status" value="1"/>
</dbReference>
<evidence type="ECO:0000256" key="8">
    <source>
        <dbReference type="SAM" id="SignalP"/>
    </source>
</evidence>
<evidence type="ECO:0000259" key="9">
    <source>
        <dbReference type="Pfam" id="PF03167"/>
    </source>
</evidence>
<dbReference type="InterPro" id="IPR036728">
    <property type="entry name" value="PBP_GOBP_sf"/>
</dbReference>
<dbReference type="AlphaFoldDB" id="A0AAN7SSP1"/>
<dbReference type="EMBL" id="JARPUR010000001">
    <property type="protein sequence ID" value="KAK4885375.1"/>
    <property type="molecule type" value="Genomic_DNA"/>
</dbReference>
<evidence type="ECO:0000313" key="11">
    <source>
        <dbReference type="Proteomes" id="UP001353858"/>
    </source>
</evidence>
<dbReference type="CDD" id="cd19374">
    <property type="entry name" value="UDG-F3_SMUG1-like"/>
    <property type="match status" value="1"/>
</dbReference>
<protein>
    <recommendedName>
        <fullName evidence="9">Uracil-DNA glycosylase-like domain-containing protein</fullName>
    </recommendedName>
</protein>
<proteinExistence type="inferred from homology"/>
<gene>
    <name evidence="10" type="ORF">RN001_001646</name>
</gene>
<dbReference type="Proteomes" id="UP001353858">
    <property type="component" value="Unassembled WGS sequence"/>
</dbReference>
<dbReference type="InterPro" id="IPR039134">
    <property type="entry name" value="SMUG1"/>
</dbReference>
<dbReference type="InterPro" id="IPR036895">
    <property type="entry name" value="Uracil-DNA_glycosylase-like_sf"/>
</dbReference>
<evidence type="ECO:0000313" key="10">
    <source>
        <dbReference type="EMBL" id="KAK4885375.1"/>
    </source>
</evidence>
<evidence type="ECO:0000256" key="3">
    <source>
        <dbReference type="ARBA" id="ARBA00022763"/>
    </source>
</evidence>
<feature type="signal peptide" evidence="8">
    <location>
        <begin position="1"/>
        <end position="16"/>
    </location>
</feature>
<dbReference type="SUPFAM" id="SSF52141">
    <property type="entry name" value="Uracil-DNA glycosylase-like"/>
    <property type="match status" value="1"/>
</dbReference>
<dbReference type="GO" id="GO:0003677">
    <property type="term" value="F:DNA binding"/>
    <property type="evidence" value="ECO:0007669"/>
    <property type="project" value="UniProtKB-KW"/>
</dbReference>
<dbReference type="GO" id="GO:0000703">
    <property type="term" value="F:oxidized pyrimidine nucleobase lesion DNA N-glycosylase activity"/>
    <property type="evidence" value="ECO:0007669"/>
    <property type="project" value="TreeGrafter"/>
</dbReference>
<dbReference type="InterPro" id="IPR005122">
    <property type="entry name" value="Uracil-DNA_glycosylase-like"/>
</dbReference>
<evidence type="ECO:0000256" key="5">
    <source>
        <dbReference type="ARBA" id="ARBA00023125"/>
    </source>
</evidence>
<evidence type="ECO:0000256" key="1">
    <source>
        <dbReference type="ARBA" id="ARBA00004123"/>
    </source>
</evidence>
<comment type="similarity">
    <text evidence="2">Belongs to the uracil-DNA glycosylase (UDG) superfamily. SMUG1 family.</text>
</comment>
<evidence type="ECO:0000256" key="4">
    <source>
        <dbReference type="ARBA" id="ARBA00022801"/>
    </source>
</evidence>
<keyword evidence="8" id="KW-0732">Signal</keyword>
<organism evidence="10 11">
    <name type="scientific">Aquatica leii</name>
    <dbReference type="NCBI Taxonomy" id="1421715"/>
    <lineage>
        <taxon>Eukaryota</taxon>
        <taxon>Metazoa</taxon>
        <taxon>Ecdysozoa</taxon>
        <taxon>Arthropoda</taxon>
        <taxon>Hexapoda</taxon>
        <taxon>Insecta</taxon>
        <taxon>Pterygota</taxon>
        <taxon>Neoptera</taxon>
        <taxon>Endopterygota</taxon>
        <taxon>Coleoptera</taxon>
        <taxon>Polyphaga</taxon>
        <taxon>Elateriformia</taxon>
        <taxon>Elateroidea</taxon>
        <taxon>Lampyridae</taxon>
        <taxon>Luciolinae</taxon>
        <taxon>Aquatica</taxon>
    </lineage>
</organism>
<name>A0AAN7SSP1_9COLE</name>
<dbReference type="GO" id="GO:0017065">
    <property type="term" value="F:single-strand selective uracil DNA N-glycosylase activity"/>
    <property type="evidence" value="ECO:0007669"/>
    <property type="project" value="InterPro"/>
</dbReference>
<dbReference type="Gene3D" id="1.10.238.20">
    <property type="entry name" value="Pheromone/general odorant binding protein domain"/>
    <property type="match status" value="1"/>
</dbReference>
<dbReference type="GO" id="GO:0005549">
    <property type="term" value="F:odorant binding"/>
    <property type="evidence" value="ECO:0007669"/>
    <property type="project" value="InterPro"/>
</dbReference>
<accession>A0AAN7SSP1</accession>
<comment type="subcellular location">
    <subcellularLocation>
        <location evidence="1">Nucleus</location>
    </subcellularLocation>
</comment>
<dbReference type="GO" id="GO:0006284">
    <property type="term" value="P:base-excision repair"/>
    <property type="evidence" value="ECO:0007669"/>
    <property type="project" value="InterPro"/>
</dbReference>
<dbReference type="FunFam" id="3.40.470.10:FF:000005">
    <property type="entry name" value="Single-strand selective monofunctional uracil DNA glycosylase"/>
    <property type="match status" value="1"/>
</dbReference>
<dbReference type="PANTHER" id="PTHR13235:SF2">
    <property type="entry name" value="SINGLE-STRAND SELECTIVE MONOFUNCTIONAL URACIL DNA GLYCOSYLASE"/>
    <property type="match status" value="1"/>
</dbReference>
<dbReference type="Pfam" id="PF03167">
    <property type="entry name" value="UDG"/>
    <property type="match status" value="1"/>
</dbReference>
<keyword evidence="4" id="KW-0378">Hydrolase</keyword>
<dbReference type="GO" id="GO:0005634">
    <property type="term" value="C:nucleus"/>
    <property type="evidence" value="ECO:0007669"/>
    <property type="project" value="UniProtKB-SubCell"/>
</dbReference>
<evidence type="ECO:0000256" key="6">
    <source>
        <dbReference type="ARBA" id="ARBA00023204"/>
    </source>
</evidence>